<comment type="caution">
    <text evidence="1">The sequence shown here is derived from an EMBL/GenBank/DDBJ whole genome shotgun (WGS) entry which is preliminary data.</text>
</comment>
<dbReference type="AlphaFoldDB" id="A0AA40DKQ0"/>
<dbReference type="EMBL" id="JAUIRO010000008">
    <property type="protein sequence ID" value="KAK0703383.1"/>
    <property type="molecule type" value="Genomic_DNA"/>
</dbReference>
<evidence type="ECO:0000313" key="2">
    <source>
        <dbReference type="Proteomes" id="UP001172101"/>
    </source>
</evidence>
<organism evidence="1 2">
    <name type="scientific">Lasiosphaeria miniovina</name>
    <dbReference type="NCBI Taxonomy" id="1954250"/>
    <lineage>
        <taxon>Eukaryota</taxon>
        <taxon>Fungi</taxon>
        <taxon>Dikarya</taxon>
        <taxon>Ascomycota</taxon>
        <taxon>Pezizomycotina</taxon>
        <taxon>Sordariomycetes</taxon>
        <taxon>Sordariomycetidae</taxon>
        <taxon>Sordariales</taxon>
        <taxon>Lasiosphaeriaceae</taxon>
        <taxon>Lasiosphaeria</taxon>
    </lineage>
</organism>
<protein>
    <submittedName>
        <fullName evidence="1">Uncharacterized protein</fullName>
    </submittedName>
</protein>
<sequence>MVNLGLDIESHLASFKSFRRLAYRNADMAEPWMEEACRLRGSELARADRLRGLSVRVADRVRVFELSTGFVGLVPLAMEAGDIACVLYGYGMPVILRPANDHYRCVLYRGPEKRGWLKVDRRARGGCGAVRAAVSRTSPRSSSVTISLFGHLRTTMSRSFRLGVQKRRLRQRA</sequence>
<reference evidence="1" key="1">
    <citation type="submission" date="2023-06" db="EMBL/GenBank/DDBJ databases">
        <title>Genome-scale phylogeny and comparative genomics of the fungal order Sordariales.</title>
        <authorList>
            <consortium name="Lawrence Berkeley National Laboratory"/>
            <person name="Hensen N."/>
            <person name="Bonometti L."/>
            <person name="Westerberg I."/>
            <person name="Brannstrom I.O."/>
            <person name="Guillou S."/>
            <person name="Cros-Aarteil S."/>
            <person name="Calhoun S."/>
            <person name="Haridas S."/>
            <person name="Kuo A."/>
            <person name="Mondo S."/>
            <person name="Pangilinan J."/>
            <person name="Riley R."/>
            <person name="LaButti K."/>
            <person name="Andreopoulos B."/>
            <person name="Lipzen A."/>
            <person name="Chen C."/>
            <person name="Yanf M."/>
            <person name="Daum C."/>
            <person name="Ng V."/>
            <person name="Clum A."/>
            <person name="Steindorff A."/>
            <person name="Ohm R."/>
            <person name="Martin F."/>
            <person name="Silar P."/>
            <person name="Natvig D."/>
            <person name="Lalanne C."/>
            <person name="Gautier V."/>
            <person name="Ament-velasquez S.L."/>
            <person name="Kruys A."/>
            <person name="Hutchinson M.I."/>
            <person name="Powell A.J."/>
            <person name="Barry K."/>
            <person name="Miller A.N."/>
            <person name="Grigoriev I.V."/>
            <person name="Debuchy R."/>
            <person name="Gladieux P."/>
            <person name="Thoren M.H."/>
            <person name="Johannesson H."/>
        </authorList>
    </citation>
    <scope>NUCLEOTIDE SEQUENCE</scope>
    <source>
        <strain evidence="1">SMH2392-1A</strain>
    </source>
</reference>
<dbReference type="RefSeq" id="XP_060290242.1">
    <property type="nucleotide sequence ID" value="XM_060435353.1"/>
</dbReference>
<name>A0AA40DKQ0_9PEZI</name>
<gene>
    <name evidence="1" type="ORF">B0T26DRAFT_496366</name>
</gene>
<proteinExistence type="predicted"/>
<keyword evidence="2" id="KW-1185">Reference proteome</keyword>
<evidence type="ECO:0000313" key="1">
    <source>
        <dbReference type="EMBL" id="KAK0703383.1"/>
    </source>
</evidence>
<dbReference type="GeneID" id="85318623"/>
<accession>A0AA40DKQ0</accession>
<dbReference type="Proteomes" id="UP001172101">
    <property type="component" value="Unassembled WGS sequence"/>
</dbReference>